<dbReference type="PANTHER" id="PTHR10099:SF1">
    <property type="entry name" value="PHOSPHORIBOSYLFORMYLGLYCINAMIDINE SYNTHASE"/>
    <property type="match status" value="1"/>
</dbReference>
<keyword evidence="3" id="KW-0547">Nucleotide-binding</keyword>
<dbReference type="InterPro" id="IPR029062">
    <property type="entry name" value="Class_I_gatase-like"/>
</dbReference>
<gene>
    <name evidence="8" type="ORF">SHI21_16095</name>
</gene>
<organism evidence="8 9">
    <name type="scientific">Bacteriovorax antarcticus</name>
    <dbReference type="NCBI Taxonomy" id="3088717"/>
    <lineage>
        <taxon>Bacteria</taxon>
        <taxon>Pseudomonadati</taxon>
        <taxon>Bdellovibrionota</taxon>
        <taxon>Bacteriovoracia</taxon>
        <taxon>Bacteriovoracales</taxon>
        <taxon>Bacteriovoracaceae</taxon>
        <taxon>Bacteriovorax</taxon>
    </lineage>
</organism>
<dbReference type="PANTHER" id="PTHR10099">
    <property type="entry name" value="PHOSPHORIBOSYLFORMYLGLYCINAMIDINE SYNTHASE"/>
    <property type="match status" value="1"/>
</dbReference>
<dbReference type="PIRSF" id="PIRSF001586">
    <property type="entry name" value="FGAM_synth_I"/>
    <property type="match status" value="1"/>
</dbReference>
<dbReference type="Proteomes" id="UP001302274">
    <property type="component" value="Unassembled WGS sequence"/>
</dbReference>
<name>A0ABU5VXH1_9BACT</name>
<dbReference type="SMART" id="SM01211">
    <property type="entry name" value="GATase_5"/>
    <property type="match status" value="1"/>
</dbReference>
<keyword evidence="9" id="KW-1185">Reference proteome</keyword>
<dbReference type="Pfam" id="PF13507">
    <property type="entry name" value="GATase_5"/>
    <property type="match status" value="1"/>
</dbReference>
<evidence type="ECO:0000256" key="1">
    <source>
        <dbReference type="ARBA" id="ARBA00022490"/>
    </source>
</evidence>
<accession>A0ABU5VXH1</accession>
<reference evidence="8 9" key="1">
    <citation type="submission" date="2023-11" db="EMBL/GenBank/DDBJ databases">
        <title>A Novel Polar Bacteriovorax (B. antarcticus) Isolated from the Biocrust in Antarctica.</title>
        <authorList>
            <person name="Mun W."/>
            <person name="Choi S.Y."/>
            <person name="Mitchell R.J."/>
        </authorList>
    </citation>
    <scope>NUCLEOTIDE SEQUENCE [LARGE SCALE GENOMIC DNA]</scope>
    <source>
        <strain evidence="8 9">PP10</strain>
    </source>
</reference>
<evidence type="ECO:0000313" key="9">
    <source>
        <dbReference type="Proteomes" id="UP001302274"/>
    </source>
</evidence>
<keyword evidence="2" id="KW-0436">Ligase</keyword>
<keyword evidence="7" id="KW-0315">Glutamine amidotransferase</keyword>
<comment type="caution">
    <text evidence="8">The sequence shown here is derived from an EMBL/GenBank/DDBJ whole genome shotgun (WGS) entry which is preliminary data.</text>
</comment>
<keyword evidence="6" id="KW-0067">ATP-binding</keyword>
<evidence type="ECO:0000256" key="7">
    <source>
        <dbReference type="ARBA" id="ARBA00022962"/>
    </source>
</evidence>
<proteinExistence type="predicted"/>
<protein>
    <submittedName>
        <fullName evidence="8">Phosphoribosylformylglycinamidine synthase subunit PurQ</fullName>
    </submittedName>
</protein>
<dbReference type="PROSITE" id="PS51273">
    <property type="entry name" value="GATASE_TYPE_1"/>
    <property type="match status" value="1"/>
</dbReference>
<dbReference type="SUPFAM" id="SSF52317">
    <property type="entry name" value="Class I glutamine amidotransferase-like"/>
    <property type="match status" value="1"/>
</dbReference>
<keyword evidence="5" id="KW-0378">Hydrolase</keyword>
<dbReference type="InterPro" id="IPR010075">
    <property type="entry name" value="PRibForGlyAmidine_synth_PurQ"/>
</dbReference>
<evidence type="ECO:0000256" key="2">
    <source>
        <dbReference type="ARBA" id="ARBA00022598"/>
    </source>
</evidence>
<evidence type="ECO:0000313" key="8">
    <source>
        <dbReference type="EMBL" id="MEA9357753.1"/>
    </source>
</evidence>
<dbReference type="Gene3D" id="3.40.50.880">
    <property type="match status" value="1"/>
</dbReference>
<dbReference type="RefSeq" id="WP_323577899.1">
    <property type="nucleotide sequence ID" value="NZ_JAYGJQ010000002.1"/>
</dbReference>
<keyword evidence="4" id="KW-0658">Purine biosynthesis</keyword>
<evidence type="ECO:0000256" key="3">
    <source>
        <dbReference type="ARBA" id="ARBA00022741"/>
    </source>
</evidence>
<keyword evidence="1" id="KW-0963">Cytoplasm</keyword>
<sequence length="260" mass="28294">MSLARSNIKALILTGDGINCETETALAFLEKGIRAEIIHITDLINNPQILDTAHILALPGGFSFGDEIGSGQILALKLKYALNVELKKFIDNKKLVIGICNGFQALVRLGLLPKPFTERTMTLTSNRQGHFINRWVDLDVPTSSCVWTKTLKGKKISLPIRHGEGRIVFKGNAEDQLKTYKTLGENGQIALSYSEDVNGSYNEIAGVCDPTGRIFGLMPHPEAATSAWHSPSGKDKGYAVGIGAAIFESGISYCEENFNN</sequence>
<evidence type="ECO:0000256" key="4">
    <source>
        <dbReference type="ARBA" id="ARBA00022755"/>
    </source>
</evidence>
<dbReference type="EMBL" id="JAYGJQ010000002">
    <property type="protein sequence ID" value="MEA9357753.1"/>
    <property type="molecule type" value="Genomic_DNA"/>
</dbReference>
<evidence type="ECO:0000256" key="6">
    <source>
        <dbReference type="ARBA" id="ARBA00022840"/>
    </source>
</evidence>
<evidence type="ECO:0000256" key="5">
    <source>
        <dbReference type="ARBA" id="ARBA00022801"/>
    </source>
</evidence>